<keyword evidence="6 7" id="KW-0472">Membrane</keyword>
<evidence type="ECO:0000259" key="8">
    <source>
        <dbReference type="PROSITE" id="PS50928"/>
    </source>
</evidence>
<evidence type="ECO:0000256" key="1">
    <source>
        <dbReference type="ARBA" id="ARBA00004651"/>
    </source>
</evidence>
<dbReference type="InterPro" id="IPR035906">
    <property type="entry name" value="MetI-like_sf"/>
</dbReference>
<evidence type="ECO:0000256" key="6">
    <source>
        <dbReference type="ARBA" id="ARBA00023136"/>
    </source>
</evidence>
<proteinExistence type="inferred from homology"/>
<feature type="transmembrane region" description="Helical" evidence="7">
    <location>
        <begin position="278"/>
        <end position="299"/>
    </location>
</feature>
<feature type="transmembrane region" description="Helical" evidence="7">
    <location>
        <begin position="12"/>
        <end position="30"/>
    </location>
</feature>
<reference evidence="9" key="1">
    <citation type="submission" date="2021-04" db="EMBL/GenBank/DDBJ databases">
        <authorList>
            <person name="Hartkoorn R.C."/>
            <person name="Beaudoing E."/>
            <person name="Hot D."/>
        </authorList>
    </citation>
    <scope>NUCLEOTIDE SEQUENCE</scope>
    <source>
        <strain evidence="9">NRRL B-16292</strain>
    </source>
</reference>
<keyword evidence="4 7" id="KW-0812">Transmembrane</keyword>
<evidence type="ECO:0000313" key="9">
    <source>
        <dbReference type="EMBL" id="UWP86795.1"/>
    </source>
</evidence>
<dbReference type="CDD" id="cd06261">
    <property type="entry name" value="TM_PBP2"/>
    <property type="match status" value="1"/>
</dbReference>
<dbReference type="Gene3D" id="1.10.3720.10">
    <property type="entry name" value="MetI-like"/>
    <property type="match status" value="1"/>
</dbReference>
<feature type="transmembrane region" description="Helical" evidence="7">
    <location>
        <begin position="231"/>
        <end position="258"/>
    </location>
</feature>
<reference evidence="9" key="2">
    <citation type="submission" date="2022-09" db="EMBL/GenBank/DDBJ databases">
        <title>Biosynthetic gene clusters of Dactylosporangioum fulvum.</title>
        <authorList>
            <person name="Caradec T."/>
        </authorList>
    </citation>
    <scope>NUCLEOTIDE SEQUENCE</scope>
    <source>
        <strain evidence="9">NRRL B-16292</strain>
    </source>
</reference>
<dbReference type="RefSeq" id="WP_259866328.1">
    <property type="nucleotide sequence ID" value="NZ_BAAAST010000004.1"/>
</dbReference>
<comment type="similarity">
    <text evidence="7">Belongs to the binding-protein-dependent transport system permease family.</text>
</comment>
<evidence type="ECO:0000256" key="5">
    <source>
        <dbReference type="ARBA" id="ARBA00022989"/>
    </source>
</evidence>
<organism evidence="9 10">
    <name type="scientific">Dactylosporangium fulvum</name>
    <dbReference type="NCBI Taxonomy" id="53359"/>
    <lineage>
        <taxon>Bacteria</taxon>
        <taxon>Bacillati</taxon>
        <taxon>Actinomycetota</taxon>
        <taxon>Actinomycetes</taxon>
        <taxon>Micromonosporales</taxon>
        <taxon>Micromonosporaceae</taxon>
        <taxon>Dactylosporangium</taxon>
    </lineage>
</organism>
<evidence type="ECO:0000256" key="4">
    <source>
        <dbReference type="ARBA" id="ARBA00022692"/>
    </source>
</evidence>
<dbReference type="SUPFAM" id="SSF161098">
    <property type="entry name" value="MetI-like"/>
    <property type="match status" value="1"/>
</dbReference>
<feature type="domain" description="ABC transmembrane type-1" evidence="8">
    <location>
        <begin position="95"/>
        <end position="292"/>
    </location>
</feature>
<keyword evidence="10" id="KW-1185">Reference proteome</keyword>
<feature type="transmembrane region" description="Helical" evidence="7">
    <location>
        <begin position="101"/>
        <end position="122"/>
    </location>
</feature>
<keyword evidence="2 7" id="KW-0813">Transport</keyword>
<name>A0ABY5WBQ7_9ACTN</name>
<evidence type="ECO:0000313" key="10">
    <source>
        <dbReference type="Proteomes" id="UP001059617"/>
    </source>
</evidence>
<dbReference type="PROSITE" id="PS50928">
    <property type="entry name" value="ABC_TM1"/>
    <property type="match status" value="1"/>
</dbReference>
<dbReference type="InterPro" id="IPR000515">
    <property type="entry name" value="MetI-like"/>
</dbReference>
<dbReference type="EMBL" id="CP073720">
    <property type="protein sequence ID" value="UWP86795.1"/>
    <property type="molecule type" value="Genomic_DNA"/>
</dbReference>
<dbReference type="InterPro" id="IPR045621">
    <property type="entry name" value="BPD_transp_1_N"/>
</dbReference>
<dbReference type="Pfam" id="PF19300">
    <property type="entry name" value="BPD_transp_1_N"/>
    <property type="match status" value="1"/>
</dbReference>
<dbReference type="Pfam" id="PF00528">
    <property type="entry name" value="BPD_transp_1"/>
    <property type="match status" value="1"/>
</dbReference>
<keyword evidence="3" id="KW-1003">Cell membrane</keyword>
<evidence type="ECO:0000256" key="7">
    <source>
        <dbReference type="RuleBase" id="RU363032"/>
    </source>
</evidence>
<dbReference type="PANTHER" id="PTHR43163:SF6">
    <property type="entry name" value="DIPEPTIDE TRANSPORT SYSTEM PERMEASE PROTEIN DPPB-RELATED"/>
    <property type="match status" value="1"/>
</dbReference>
<dbReference type="PANTHER" id="PTHR43163">
    <property type="entry name" value="DIPEPTIDE TRANSPORT SYSTEM PERMEASE PROTEIN DPPB-RELATED"/>
    <property type="match status" value="1"/>
</dbReference>
<evidence type="ECO:0000256" key="3">
    <source>
        <dbReference type="ARBA" id="ARBA00022475"/>
    </source>
</evidence>
<sequence>MNNAVVRRCLQTLPVLFLVSVVVFSTIRLIPGDPVANMVGADASAETIARVRAQLGLDQPIYVQYWDWLTSLLGGDFGQSLSTRRSVLDEVAPRALATLQLTGVSMLVALLGGVLLGILAAYNRGHVIDRIVSGLGMLCVSVPSYWVGMMLVLLISVQLGLLPTGGNILPGSMILPVAVLTLPQLGMLARLTRGTFIDILEQDYVRTARQKGLPERRILLRHALPNGGVTILTFAGVQLGHLLAGAVVVEVVFAWPGLGRLAVDSLLIRDLPVVQATILLFALTVLVINLVTDLLYTIVDPRIGG</sequence>
<protein>
    <submittedName>
        <fullName evidence="9">ABC transporter permease</fullName>
    </submittedName>
</protein>
<gene>
    <name evidence="9" type="ORF">Dfulv_22150</name>
</gene>
<evidence type="ECO:0000256" key="2">
    <source>
        <dbReference type="ARBA" id="ARBA00022448"/>
    </source>
</evidence>
<feature type="transmembrane region" description="Helical" evidence="7">
    <location>
        <begin position="168"/>
        <end position="189"/>
    </location>
</feature>
<dbReference type="Proteomes" id="UP001059617">
    <property type="component" value="Chromosome"/>
</dbReference>
<accession>A0ABY5WBQ7</accession>
<comment type="subcellular location">
    <subcellularLocation>
        <location evidence="1 7">Cell membrane</location>
        <topology evidence="1 7">Multi-pass membrane protein</topology>
    </subcellularLocation>
</comment>
<feature type="transmembrane region" description="Helical" evidence="7">
    <location>
        <begin position="134"/>
        <end position="156"/>
    </location>
</feature>
<keyword evidence="5 7" id="KW-1133">Transmembrane helix</keyword>